<dbReference type="SUPFAM" id="SSF51735">
    <property type="entry name" value="NAD(P)-binding Rossmann-fold domains"/>
    <property type="match status" value="1"/>
</dbReference>
<dbReference type="EMBL" id="FNPE01000021">
    <property type="protein sequence ID" value="SDZ39026.1"/>
    <property type="molecule type" value="Genomic_DNA"/>
</dbReference>
<evidence type="ECO:0000313" key="4">
    <source>
        <dbReference type="EMBL" id="SDZ39026.1"/>
    </source>
</evidence>
<evidence type="ECO:0000313" key="5">
    <source>
        <dbReference type="Proteomes" id="UP000183417"/>
    </source>
</evidence>
<organism evidence="4 5">
    <name type="scientific">Delftia lacustris</name>
    <dbReference type="NCBI Taxonomy" id="558537"/>
    <lineage>
        <taxon>Bacteria</taxon>
        <taxon>Pseudomonadati</taxon>
        <taxon>Pseudomonadota</taxon>
        <taxon>Betaproteobacteria</taxon>
        <taxon>Burkholderiales</taxon>
        <taxon>Comamonadaceae</taxon>
        <taxon>Delftia</taxon>
    </lineage>
</organism>
<dbReference type="CDD" id="cd05374">
    <property type="entry name" value="17beta-HSD-like_SDR_c"/>
    <property type="match status" value="1"/>
</dbReference>
<protein>
    <submittedName>
        <fullName evidence="4">Short-chain dehydrogenase</fullName>
    </submittedName>
</protein>
<dbReference type="AlphaFoldDB" id="A0A1H3SM03"/>
<evidence type="ECO:0000256" key="2">
    <source>
        <dbReference type="ARBA" id="ARBA00023002"/>
    </source>
</evidence>
<evidence type="ECO:0000256" key="1">
    <source>
        <dbReference type="ARBA" id="ARBA00006484"/>
    </source>
</evidence>
<dbReference type="GeneID" id="94693705"/>
<reference evidence="4 5" key="1">
    <citation type="submission" date="2016-10" db="EMBL/GenBank/DDBJ databases">
        <authorList>
            <person name="de Groot N.N."/>
        </authorList>
    </citation>
    <scope>NUCLEOTIDE SEQUENCE [LARGE SCALE GENOMIC DNA]</scope>
    <source>
        <strain evidence="4 5">LMG 24775</strain>
    </source>
</reference>
<accession>A0A1H3SM03</accession>
<dbReference type="NCBIfam" id="NF005065">
    <property type="entry name" value="PRK06482.1"/>
    <property type="match status" value="1"/>
</dbReference>
<dbReference type="InterPro" id="IPR002347">
    <property type="entry name" value="SDR_fam"/>
</dbReference>
<evidence type="ECO:0000256" key="3">
    <source>
        <dbReference type="RuleBase" id="RU000363"/>
    </source>
</evidence>
<keyword evidence="2" id="KW-0560">Oxidoreductase</keyword>
<dbReference type="PRINTS" id="PR00081">
    <property type="entry name" value="GDHRDH"/>
</dbReference>
<dbReference type="GO" id="GO:0016491">
    <property type="term" value="F:oxidoreductase activity"/>
    <property type="evidence" value="ECO:0007669"/>
    <property type="project" value="UniProtKB-KW"/>
</dbReference>
<dbReference type="InterPro" id="IPR051911">
    <property type="entry name" value="SDR_oxidoreductase"/>
</dbReference>
<proteinExistence type="inferred from homology"/>
<dbReference type="PANTHER" id="PTHR43976">
    <property type="entry name" value="SHORT CHAIN DEHYDROGENASE"/>
    <property type="match status" value="1"/>
</dbReference>
<comment type="similarity">
    <text evidence="1 3">Belongs to the short-chain dehydrogenases/reductases (SDR) family.</text>
</comment>
<dbReference type="RefSeq" id="WP_023098522.1">
    <property type="nucleotide sequence ID" value="NZ_CP141274.1"/>
</dbReference>
<sequence>MSRHWFLTGASSGIGRHLAEIILASGDDLTATVRRPETLDDLAARYGDQLVVERLDVTVKGDIAPVVQRAEARRPVDVLVNNAGGGIIGATEEFSDADIEGQISLNLLAPVHVTRAFILAMRTRRAGRIIQISSASGQGSLPTSSLYHAAKWGLEGFSECLRQELEGFGVFVTLIEPGGARTSFSRNLQYALANPAYQDTPAGQIRAMFENAGDELYTLDPQKIAHRIFDTATSEKPPLRVALGGDAFGVIQAALKGRLSALEAQESLARSVAFDS</sequence>
<dbReference type="PANTHER" id="PTHR43976:SF16">
    <property type="entry name" value="SHORT-CHAIN DEHYDROGENASE_REDUCTASE FAMILY PROTEIN"/>
    <property type="match status" value="1"/>
</dbReference>
<gene>
    <name evidence="4" type="ORF">SAMN05421547_12169</name>
</gene>
<dbReference type="Gene3D" id="3.40.50.720">
    <property type="entry name" value="NAD(P)-binding Rossmann-like Domain"/>
    <property type="match status" value="1"/>
</dbReference>
<dbReference type="Pfam" id="PF00106">
    <property type="entry name" value="adh_short"/>
    <property type="match status" value="1"/>
</dbReference>
<dbReference type="PRINTS" id="PR00080">
    <property type="entry name" value="SDRFAMILY"/>
</dbReference>
<name>A0A1H3SM03_9BURK</name>
<dbReference type="Proteomes" id="UP000183417">
    <property type="component" value="Unassembled WGS sequence"/>
</dbReference>
<dbReference type="InterPro" id="IPR036291">
    <property type="entry name" value="NAD(P)-bd_dom_sf"/>
</dbReference>